<sequence>MCILHQTLDDQSTEPPTAGSPLSRREENRISLPRDLDRQDPPYGEGGMDVEDGETTPPRRDPVVATP</sequence>
<gene>
    <name evidence="2" type="ORF">OG913_04705</name>
</gene>
<dbReference type="EMBL" id="CP108085">
    <property type="protein sequence ID" value="WUP76327.1"/>
    <property type="molecule type" value="Genomic_DNA"/>
</dbReference>
<proteinExistence type="predicted"/>
<name>A0ABZ1SVC5_9ACTN</name>
<accession>A0ABZ1SVC5</accession>
<evidence type="ECO:0000313" key="2">
    <source>
        <dbReference type="EMBL" id="WUP76327.1"/>
    </source>
</evidence>
<organism evidence="2 3">
    <name type="scientific">Microbispora hainanensis</name>
    <dbReference type="NCBI Taxonomy" id="568844"/>
    <lineage>
        <taxon>Bacteria</taxon>
        <taxon>Bacillati</taxon>
        <taxon>Actinomycetota</taxon>
        <taxon>Actinomycetes</taxon>
        <taxon>Streptosporangiales</taxon>
        <taxon>Streptosporangiaceae</taxon>
        <taxon>Microbispora</taxon>
    </lineage>
</organism>
<evidence type="ECO:0000256" key="1">
    <source>
        <dbReference type="SAM" id="MobiDB-lite"/>
    </source>
</evidence>
<feature type="region of interest" description="Disordered" evidence="1">
    <location>
        <begin position="1"/>
        <end position="67"/>
    </location>
</feature>
<feature type="compositionally biased region" description="Basic and acidic residues" evidence="1">
    <location>
        <begin position="57"/>
        <end position="67"/>
    </location>
</feature>
<keyword evidence="3" id="KW-1185">Reference proteome</keyword>
<feature type="compositionally biased region" description="Basic and acidic residues" evidence="1">
    <location>
        <begin position="23"/>
        <end position="40"/>
    </location>
</feature>
<reference evidence="2" key="1">
    <citation type="submission" date="2022-10" db="EMBL/GenBank/DDBJ databases">
        <title>The complete genomes of actinobacterial strains from the NBC collection.</title>
        <authorList>
            <person name="Joergensen T.S."/>
            <person name="Alvarez Arevalo M."/>
            <person name="Sterndorff E.B."/>
            <person name="Faurdal D."/>
            <person name="Vuksanovic O."/>
            <person name="Mourched A.-S."/>
            <person name="Charusanti P."/>
            <person name="Shaw S."/>
            <person name="Blin K."/>
            <person name="Weber T."/>
        </authorList>
    </citation>
    <scope>NUCLEOTIDE SEQUENCE</scope>
    <source>
        <strain evidence="2">NBC_00254</strain>
    </source>
</reference>
<dbReference type="RefSeq" id="WP_328709821.1">
    <property type="nucleotide sequence ID" value="NZ_CP108085.1"/>
</dbReference>
<evidence type="ECO:0000313" key="3">
    <source>
        <dbReference type="Proteomes" id="UP001432011"/>
    </source>
</evidence>
<dbReference type="Proteomes" id="UP001432011">
    <property type="component" value="Chromosome"/>
</dbReference>
<protein>
    <submittedName>
        <fullName evidence="2">Uncharacterized protein</fullName>
    </submittedName>
</protein>